<sequence length="48" mass="5268">MSTTLLYQSFGIRGYQQTRIEFAGGVTRFHVHPNKKSICCSSCGSGNV</sequence>
<organism evidence="1 2">
    <name type="scientific">Rubripirellula obstinata</name>
    <dbReference type="NCBI Taxonomy" id="406547"/>
    <lineage>
        <taxon>Bacteria</taxon>
        <taxon>Pseudomonadati</taxon>
        <taxon>Planctomycetota</taxon>
        <taxon>Planctomycetia</taxon>
        <taxon>Pirellulales</taxon>
        <taxon>Pirellulaceae</taxon>
        <taxon>Rubripirellula</taxon>
    </lineage>
</organism>
<dbReference type="Proteomes" id="UP000322699">
    <property type="component" value="Unassembled WGS sequence"/>
</dbReference>
<evidence type="ECO:0000313" key="2">
    <source>
        <dbReference type="Proteomes" id="UP000322699"/>
    </source>
</evidence>
<dbReference type="EMBL" id="VRLW01000001">
    <property type="protein sequence ID" value="KAA1259207.1"/>
    <property type="molecule type" value="Genomic_DNA"/>
</dbReference>
<dbReference type="AlphaFoldDB" id="A0A5B1CDJ7"/>
<evidence type="ECO:0008006" key="3">
    <source>
        <dbReference type="Google" id="ProtNLM"/>
    </source>
</evidence>
<proteinExistence type="predicted"/>
<reference evidence="1 2" key="1">
    <citation type="submission" date="2019-08" db="EMBL/GenBank/DDBJ databases">
        <title>Deep-cultivation of Planctomycetes and their phenomic and genomic characterization uncovers novel biology.</title>
        <authorList>
            <person name="Wiegand S."/>
            <person name="Jogler M."/>
            <person name="Boedeker C."/>
            <person name="Pinto D."/>
            <person name="Vollmers J."/>
            <person name="Rivas-Marin E."/>
            <person name="Kohn T."/>
            <person name="Peeters S.H."/>
            <person name="Heuer A."/>
            <person name="Rast P."/>
            <person name="Oberbeckmann S."/>
            <person name="Bunk B."/>
            <person name="Jeske O."/>
            <person name="Meyerdierks A."/>
            <person name="Storesund J.E."/>
            <person name="Kallscheuer N."/>
            <person name="Luecker S."/>
            <person name="Lage O.M."/>
            <person name="Pohl T."/>
            <person name="Merkel B.J."/>
            <person name="Hornburger P."/>
            <person name="Mueller R.-W."/>
            <person name="Bruemmer F."/>
            <person name="Labrenz M."/>
            <person name="Spormann A.M."/>
            <person name="Op Den Camp H."/>
            <person name="Overmann J."/>
            <person name="Amann R."/>
            <person name="Jetten M.S.M."/>
            <person name="Mascher T."/>
            <person name="Medema M.H."/>
            <person name="Devos D.P."/>
            <person name="Kaster A.-K."/>
            <person name="Ovreas L."/>
            <person name="Rohde M."/>
            <person name="Galperin M.Y."/>
            <person name="Jogler C."/>
        </authorList>
    </citation>
    <scope>NUCLEOTIDE SEQUENCE [LARGE SCALE GENOMIC DNA]</scope>
    <source>
        <strain evidence="1 2">LF1</strain>
    </source>
</reference>
<comment type="caution">
    <text evidence="1">The sequence shown here is derived from an EMBL/GenBank/DDBJ whole genome shotgun (WGS) entry which is preliminary data.</text>
</comment>
<evidence type="ECO:0000313" key="1">
    <source>
        <dbReference type="EMBL" id="KAA1259207.1"/>
    </source>
</evidence>
<name>A0A5B1CDJ7_9BACT</name>
<gene>
    <name evidence="1" type="ORF">LF1_17360</name>
</gene>
<accession>A0A5B1CDJ7</accession>
<protein>
    <recommendedName>
        <fullName evidence="3">Transposase IS204/IS1001/IS1096/IS1165 zinc-finger domain-containing protein</fullName>
    </recommendedName>
</protein>
<keyword evidence="2" id="KW-1185">Reference proteome</keyword>